<dbReference type="InterPro" id="IPR036249">
    <property type="entry name" value="Thioredoxin-like_sf"/>
</dbReference>
<dbReference type="PANTHER" id="PTHR42852:SF6">
    <property type="entry name" value="THIOL:DISULFIDE INTERCHANGE PROTEIN DSBE"/>
    <property type="match status" value="1"/>
</dbReference>
<dbReference type="Gene3D" id="3.40.30.10">
    <property type="entry name" value="Glutaredoxin"/>
    <property type="match status" value="1"/>
</dbReference>
<dbReference type="InterPro" id="IPR013766">
    <property type="entry name" value="Thioredoxin_domain"/>
</dbReference>
<keyword evidence="7" id="KW-1185">Reference proteome</keyword>
<dbReference type="PROSITE" id="PS51352">
    <property type="entry name" value="THIOREDOXIN_2"/>
    <property type="match status" value="1"/>
</dbReference>
<evidence type="ECO:0000256" key="2">
    <source>
        <dbReference type="ARBA" id="ARBA00022748"/>
    </source>
</evidence>
<evidence type="ECO:0000256" key="3">
    <source>
        <dbReference type="ARBA" id="ARBA00023157"/>
    </source>
</evidence>
<dbReference type="Proteomes" id="UP000625283">
    <property type="component" value="Unassembled WGS sequence"/>
</dbReference>
<dbReference type="RefSeq" id="WP_202103531.1">
    <property type="nucleotide sequence ID" value="NZ_JAERTY010000007.1"/>
</dbReference>
<proteinExistence type="predicted"/>
<comment type="subcellular location">
    <subcellularLocation>
        <location evidence="1">Cell envelope</location>
    </subcellularLocation>
</comment>
<dbReference type="InterPro" id="IPR000866">
    <property type="entry name" value="AhpC/TSA"/>
</dbReference>
<dbReference type="PANTHER" id="PTHR42852">
    <property type="entry name" value="THIOL:DISULFIDE INTERCHANGE PROTEIN DSBE"/>
    <property type="match status" value="1"/>
</dbReference>
<comment type="caution">
    <text evidence="6">The sequence shown here is derived from an EMBL/GenBank/DDBJ whole genome shotgun (WGS) entry which is preliminary data.</text>
</comment>
<evidence type="ECO:0000313" key="7">
    <source>
        <dbReference type="Proteomes" id="UP000625283"/>
    </source>
</evidence>
<dbReference type="SUPFAM" id="SSF52833">
    <property type="entry name" value="Thioredoxin-like"/>
    <property type="match status" value="1"/>
</dbReference>
<protein>
    <submittedName>
        <fullName evidence="6">TlpA family protein disulfide reductase</fullName>
    </submittedName>
</protein>
<keyword evidence="3" id="KW-1015">Disulfide bond</keyword>
<dbReference type="CDD" id="cd02966">
    <property type="entry name" value="TlpA_like_family"/>
    <property type="match status" value="1"/>
</dbReference>
<reference evidence="6 7" key="1">
    <citation type="submission" date="2021-01" db="EMBL/GenBank/DDBJ databases">
        <title>C459-1 draft genome sequence.</title>
        <authorList>
            <person name="Zhang X.-F."/>
        </authorList>
    </citation>
    <scope>NUCLEOTIDE SEQUENCE [LARGE SCALE GENOMIC DNA]</scope>
    <source>
        <strain evidence="7">C459-1</strain>
    </source>
</reference>
<dbReference type="Pfam" id="PF00578">
    <property type="entry name" value="AhpC-TSA"/>
    <property type="match status" value="1"/>
</dbReference>
<evidence type="ECO:0000259" key="5">
    <source>
        <dbReference type="PROSITE" id="PS51352"/>
    </source>
</evidence>
<organism evidence="6 7">
    <name type="scientific">Sphingobacterium faecale</name>
    <dbReference type="NCBI Taxonomy" id="2803775"/>
    <lineage>
        <taxon>Bacteria</taxon>
        <taxon>Pseudomonadati</taxon>
        <taxon>Bacteroidota</taxon>
        <taxon>Sphingobacteriia</taxon>
        <taxon>Sphingobacteriales</taxon>
        <taxon>Sphingobacteriaceae</taxon>
        <taxon>Sphingobacterium</taxon>
    </lineage>
</organism>
<keyword evidence="4" id="KW-0676">Redox-active center</keyword>
<sequence>MKHINIFLLILGLFSGSNHIVAQDSEFSVVYDFHVHYPEQLKEGKVQILVYKEGVYTFAGKNMEYIDLDLADSVTRVRVSIPERINYLHLEPIFMGVQGSESLIDLNVGNNLFIAEDKDTIAIHLYPKKISPVVFKGTHAKKYNLQYELAKQVRISDSLYIQARDFTGKRQYPEAFQVLNNWAESTISIVSDRLDKADINPEIKKILWYDNVSQVYRAHAQLVVGNEDLLQYDVVQQKVVLAELQNVVKFSRDFDSAIAARSLRWGDMLLRKEWSQFALEKHPHRIEIVKDNDYGFTNYLAERYTGELRDKLFYLALTRQWDIYGLKTIAPSILYANKYATAFKNLLGRMEGSPMFDTELFDREGNVHRFSDFKGKVVVVDMWYTGCMPCKVLGKELKAMHSELAHMDDVVFLSLSVDRQKDLWLRSLEEGEYTHDQAVNLWIGELAMKHPIAEYYSILGYPQLMIVDKEGNLAVRNAIRPYRISPDHWNGFIGMVEKYR</sequence>
<keyword evidence="2" id="KW-0201">Cytochrome c-type biogenesis</keyword>
<dbReference type="InterPro" id="IPR050553">
    <property type="entry name" value="Thioredoxin_ResA/DsbE_sf"/>
</dbReference>
<dbReference type="EMBL" id="JAERTY010000007">
    <property type="protein sequence ID" value="MBL1409817.1"/>
    <property type="molecule type" value="Genomic_DNA"/>
</dbReference>
<accession>A0ABS1R543</accession>
<evidence type="ECO:0000313" key="6">
    <source>
        <dbReference type="EMBL" id="MBL1409817.1"/>
    </source>
</evidence>
<gene>
    <name evidence="6" type="ORF">JKG61_13730</name>
</gene>
<feature type="domain" description="Thioredoxin" evidence="5">
    <location>
        <begin position="349"/>
        <end position="500"/>
    </location>
</feature>
<evidence type="ECO:0000256" key="4">
    <source>
        <dbReference type="ARBA" id="ARBA00023284"/>
    </source>
</evidence>
<evidence type="ECO:0000256" key="1">
    <source>
        <dbReference type="ARBA" id="ARBA00004196"/>
    </source>
</evidence>
<name>A0ABS1R543_9SPHI</name>